<evidence type="ECO:0000256" key="4">
    <source>
        <dbReference type="ARBA" id="ARBA00023136"/>
    </source>
</evidence>
<feature type="transmembrane region" description="Helical" evidence="5">
    <location>
        <begin position="42"/>
        <end position="63"/>
    </location>
</feature>
<evidence type="ECO:0008006" key="8">
    <source>
        <dbReference type="Google" id="ProtNLM"/>
    </source>
</evidence>
<evidence type="ECO:0000256" key="2">
    <source>
        <dbReference type="ARBA" id="ARBA00022692"/>
    </source>
</evidence>
<dbReference type="InterPro" id="IPR035952">
    <property type="entry name" value="Rhomboid-like_sf"/>
</dbReference>
<keyword evidence="7" id="KW-1185">Reference proteome</keyword>
<dbReference type="Gene3D" id="1.20.1540.10">
    <property type="entry name" value="Rhomboid-like"/>
    <property type="match status" value="1"/>
</dbReference>
<evidence type="ECO:0000313" key="6">
    <source>
        <dbReference type="EMBL" id="CCF84983.1"/>
    </source>
</evidence>
<organism evidence="6 7">
    <name type="scientific">Nitrolancea hollandica Lb</name>
    <dbReference type="NCBI Taxonomy" id="1129897"/>
    <lineage>
        <taxon>Bacteria</taxon>
        <taxon>Pseudomonadati</taxon>
        <taxon>Thermomicrobiota</taxon>
        <taxon>Thermomicrobia</taxon>
        <taxon>Sphaerobacterales</taxon>
        <taxon>Sphaerobacterineae</taxon>
        <taxon>Sphaerobacteraceae</taxon>
        <taxon>Nitrolancea</taxon>
    </lineage>
</organism>
<accession>I4EJX1</accession>
<keyword evidence="3 5" id="KW-1133">Transmembrane helix</keyword>
<evidence type="ECO:0000256" key="5">
    <source>
        <dbReference type="SAM" id="Phobius"/>
    </source>
</evidence>
<proteinExistence type="predicted"/>
<gene>
    <name evidence="6" type="ORF">NITHO_4290002</name>
</gene>
<keyword evidence="2 5" id="KW-0812">Transmembrane</keyword>
<evidence type="ECO:0000256" key="1">
    <source>
        <dbReference type="ARBA" id="ARBA00004141"/>
    </source>
</evidence>
<feature type="transmembrane region" description="Helical" evidence="5">
    <location>
        <begin position="139"/>
        <end position="158"/>
    </location>
</feature>
<dbReference type="GO" id="GO:0016020">
    <property type="term" value="C:membrane"/>
    <property type="evidence" value="ECO:0007669"/>
    <property type="project" value="UniProtKB-SubCell"/>
</dbReference>
<feature type="transmembrane region" description="Helical" evidence="5">
    <location>
        <begin position="114"/>
        <end position="132"/>
    </location>
</feature>
<evidence type="ECO:0000256" key="3">
    <source>
        <dbReference type="ARBA" id="ARBA00022989"/>
    </source>
</evidence>
<keyword evidence="4 5" id="KW-0472">Membrane</keyword>
<reference evidence="6 7" key="1">
    <citation type="journal article" date="2012" name="ISME J.">
        <title>Nitrification expanded: discovery, physiology and genomics of a nitrite-oxidizing bacterium from the phylum Chloroflexi.</title>
        <authorList>
            <person name="Sorokin D.Y."/>
            <person name="Lucker S."/>
            <person name="Vejmelkova D."/>
            <person name="Kostrikina N.A."/>
            <person name="Kleerebezem R."/>
            <person name="Rijpstra W.I."/>
            <person name="Damste J.S."/>
            <person name="Le Paslier D."/>
            <person name="Muyzer G."/>
            <person name="Wagner M."/>
            <person name="van Loosdrecht M.C."/>
            <person name="Daims H."/>
        </authorList>
    </citation>
    <scope>NUCLEOTIDE SEQUENCE [LARGE SCALE GENOMIC DNA]</scope>
    <source>
        <strain evidence="7">none</strain>
    </source>
</reference>
<feature type="transmembrane region" description="Helical" evidence="5">
    <location>
        <begin position="75"/>
        <end position="94"/>
    </location>
</feature>
<dbReference type="Proteomes" id="UP000004221">
    <property type="component" value="Unassembled WGS sequence"/>
</dbReference>
<evidence type="ECO:0000313" key="7">
    <source>
        <dbReference type="Proteomes" id="UP000004221"/>
    </source>
</evidence>
<dbReference type="SUPFAM" id="SSF144091">
    <property type="entry name" value="Rhomboid-like"/>
    <property type="match status" value="1"/>
</dbReference>
<sequence>MLVAAILTGALTHDLTRSTTLTHLGFGLPALERREFDTLLTSVVVALSPRMLAIIAFYVTLFVAPYEWVAGTRRAAVIFLVTQAGGYLLTSLAAWPLGALQFGWGTYLASTRDVGASAGAFGCAAALLWHLPTGWRRPATLALAGYLAVLLLFNHRIWDVEHAIAASLGYALGARLEERS</sequence>
<comment type="subcellular location">
    <subcellularLocation>
        <location evidence="1">Membrane</location>
        <topology evidence="1">Multi-pass membrane protein</topology>
    </subcellularLocation>
</comment>
<dbReference type="AlphaFoldDB" id="I4EJX1"/>
<name>I4EJX1_9BACT</name>
<protein>
    <recommendedName>
        <fullName evidence="8">Peptidase S54 rhomboid domain-containing protein</fullName>
    </recommendedName>
</protein>
<comment type="caution">
    <text evidence="6">The sequence shown here is derived from an EMBL/GenBank/DDBJ whole genome shotgun (WGS) entry which is preliminary data.</text>
</comment>
<dbReference type="EMBL" id="CAGS01000367">
    <property type="protein sequence ID" value="CCF84983.1"/>
    <property type="molecule type" value="Genomic_DNA"/>
</dbReference>